<organism evidence="3 4">
    <name type="scientific">Streptomyces caelestis</name>
    <dbReference type="NCBI Taxonomy" id="36816"/>
    <lineage>
        <taxon>Bacteria</taxon>
        <taxon>Bacillati</taxon>
        <taxon>Actinomycetota</taxon>
        <taxon>Actinomycetes</taxon>
        <taxon>Kitasatosporales</taxon>
        <taxon>Streptomycetaceae</taxon>
        <taxon>Streptomyces</taxon>
    </lineage>
</organism>
<keyword evidence="2" id="KW-0812">Transmembrane</keyword>
<dbReference type="EMBL" id="JACHNE010000001">
    <property type="protein sequence ID" value="MBB5792139.1"/>
    <property type="molecule type" value="Genomic_DNA"/>
</dbReference>
<feature type="region of interest" description="Disordered" evidence="1">
    <location>
        <begin position="52"/>
        <end position="111"/>
    </location>
</feature>
<feature type="transmembrane region" description="Helical" evidence="2">
    <location>
        <begin position="27"/>
        <end position="47"/>
    </location>
</feature>
<dbReference type="Proteomes" id="UP000590647">
    <property type="component" value="Unassembled WGS sequence"/>
</dbReference>
<evidence type="ECO:0000256" key="2">
    <source>
        <dbReference type="SAM" id="Phobius"/>
    </source>
</evidence>
<reference evidence="3 4" key="1">
    <citation type="submission" date="2020-08" db="EMBL/GenBank/DDBJ databases">
        <title>Sequencing the genomes of 1000 actinobacteria strains.</title>
        <authorList>
            <person name="Klenk H.-P."/>
        </authorList>
    </citation>
    <scope>NUCLEOTIDE SEQUENCE [LARGE SCALE GENOMIC DNA]</scope>
    <source>
        <strain evidence="3 4">DSM 40084</strain>
    </source>
</reference>
<evidence type="ECO:0000313" key="4">
    <source>
        <dbReference type="Proteomes" id="UP000590647"/>
    </source>
</evidence>
<keyword evidence="2" id="KW-1133">Transmembrane helix</keyword>
<name>A0A7W9GY30_9ACTN</name>
<proteinExistence type="predicted"/>
<protein>
    <submittedName>
        <fullName evidence="3">Uncharacterized protein</fullName>
    </submittedName>
</protein>
<sequence length="270" mass="28491">MSVIAGLPAGAQGPVRDAVAPVFTDGLLIGFTAAVLGAIIGGLLALVPARPQEDGRSQGRGSRPSAGGRCPPRRLGRHLSVTAAVTAPQRVTAPPDAGSRHPHLSSEPSVETKELSRAYKELLAAAECIADDSLLAESDRARVDWTLAHIALSDQALVGAGRAVLASREAHLDNAQAMSKSEIGRIISSTTHGERAEMVRRTATELVDLLDLSPDEAADATVRACLVDREGAVVFDEGLKWGDLIRMRAKEHIPGYTAALRSWARGQIRI</sequence>
<evidence type="ECO:0000256" key="1">
    <source>
        <dbReference type="SAM" id="MobiDB-lite"/>
    </source>
</evidence>
<comment type="caution">
    <text evidence="3">The sequence shown here is derived from an EMBL/GenBank/DDBJ whole genome shotgun (WGS) entry which is preliminary data.</text>
</comment>
<evidence type="ECO:0000313" key="3">
    <source>
        <dbReference type="EMBL" id="MBB5792139.1"/>
    </source>
</evidence>
<keyword evidence="2" id="KW-0472">Membrane</keyword>
<gene>
    <name evidence="3" type="ORF">HDA41_000103</name>
</gene>
<accession>A0A7W9GY30</accession>
<keyword evidence="4" id="KW-1185">Reference proteome</keyword>
<dbReference type="RefSeq" id="WP_184979632.1">
    <property type="nucleotide sequence ID" value="NZ_JACHNE010000001.1"/>
</dbReference>
<dbReference type="AlphaFoldDB" id="A0A7W9GY30"/>